<dbReference type="PANTHER" id="PTHR43102:SF2">
    <property type="entry name" value="GAF DOMAIN-CONTAINING PROTEIN"/>
    <property type="match status" value="1"/>
</dbReference>
<comment type="caution">
    <text evidence="2">The sequence shown here is derived from an EMBL/GenBank/DDBJ whole genome shotgun (WGS) entry which is preliminary data.</text>
</comment>
<dbReference type="Gene3D" id="3.30.450.40">
    <property type="match status" value="1"/>
</dbReference>
<feature type="domain" description="GAF" evidence="1">
    <location>
        <begin position="36"/>
        <end position="163"/>
    </location>
</feature>
<dbReference type="PANTHER" id="PTHR43102">
    <property type="entry name" value="SLR1143 PROTEIN"/>
    <property type="match status" value="1"/>
</dbReference>
<accession>A0A147I4G3</accession>
<evidence type="ECO:0000313" key="3">
    <source>
        <dbReference type="Proteomes" id="UP000074310"/>
    </source>
</evidence>
<protein>
    <recommendedName>
        <fullName evidence="1">GAF domain-containing protein</fullName>
    </recommendedName>
</protein>
<dbReference type="RefSeq" id="WP_058755422.1">
    <property type="nucleotide sequence ID" value="NZ_LDTB01000022.1"/>
</dbReference>
<dbReference type="EMBL" id="LDTB01000022">
    <property type="protein sequence ID" value="KTT73069.1"/>
    <property type="molecule type" value="Genomic_DNA"/>
</dbReference>
<dbReference type="InterPro" id="IPR003018">
    <property type="entry name" value="GAF"/>
</dbReference>
<proteinExistence type="predicted"/>
<sequence length="170" mass="18551">MGVTFYEPAPTPGDEVAREQAVLTSGALAARDDPGLQMLLDDCRRTLATGMAAVTILYQEWQYLIATSGVTSRTYSRRTSLCGHAIMTPHQLFCIADSLADPRFAANPLRIDGQQVRFYAGAPLVDGGMPLGALCVLDRAPRDDFGAYERMRLRQFGDAAMARLAALRPR</sequence>
<keyword evidence="3" id="KW-1185">Reference proteome</keyword>
<reference evidence="2 3" key="1">
    <citation type="journal article" date="2016" name="Front. Microbiol.">
        <title>Genomic Resource of Rice Seed Associated Bacteria.</title>
        <authorList>
            <person name="Midha S."/>
            <person name="Bansal K."/>
            <person name="Sharma S."/>
            <person name="Kumar N."/>
            <person name="Patil P.P."/>
            <person name="Chaudhry V."/>
            <person name="Patil P.B."/>
        </authorList>
    </citation>
    <scope>NUCLEOTIDE SEQUENCE [LARGE SCALE GENOMIC DNA]</scope>
    <source>
        <strain evidence="2 3">NS334</strain>
    </source>
</reference>
<dbReference type="InterPro" id="IPR029016">
    <property type="entry name" value="GAF-like_dom_sf"/>
</dbReference>
<gene>
    <name evidence="2" type="ORF">NS334_07895</name>
</gene>
<name>A0A147I4G3_9SPHN</name>
<evidence type="ECO:0000313" key="2">
    <source>
        <dbReference type="EMBL" id="KTT73069.1"/>
    </source>
</evidence>
<dbReference type="OrthoDB" id="9812260at2"/>
<dbReference type="SUPFAM" id="SSF55781">
    <property type="entry name" value="GAF domain-like"/>
    <property type="match status" value="1"/>
</dbReference>
<dbReference type="AlphaFoldDB" id="A0A147I4G3"/>
<dbReference type="PATRIC" id="fig|869719.3.peg.1209"/>
<organism evidence="2 3">
    <name type="scientific">Sphingomonas endophytica</name>
    <dbReference type="NCBI Taxonomy" id="869719"/>
    <lineage>
        <taxon>Bacteria</taxon>
        <taxon>Pseudomonadati</taxon>
        <taxon>Pseudomonadota</taxon>
        <taxon>Alphaproteobacteria</taxon>
        <taxon>Sphingomonadales</taxon>
        <taxon>Sphingomonadaceae</taxon>
        <taxon>Sphingomonas</taxon>
    </lineage>
</organism>
<dbReference type="Proteomes" id="UP000074310">
    <property type="component" value="Unassembled WGS sequence"/>
</dbReference>
<dbReference type="Pfam" id="PF01590">
    <property type="entry name" value="GAF"/>
    <property type="match status" value="1"/>
</dbReference>
<evidence type="ECO:0000259" key="1">
    <source>
        <dbReference type="Pfam" id="PF01590"/>
    </source>
</evidence>